<evidence type="ECO:0000313" key="10">
    <source>
        <dbReference type="EMBL" id="TGG95121.1"/>
    </source>
</evidence>
<comment type="subcellular location">
    <subcellularLocation>
        <location evidence="6 8">Cytoplasm</location>
    </subcellularLocation>
</comment>
<dbReference type="PANTHER" id="PTHR11741:SF0">
    <property type="entry name" value="ELONGATION FACTOR TS, MITOCHONDRIAL"/>
    <property type="match status" value="1"/>
</dbReference>
<dbReference type="SUPFAM" id="SSF46934">
    <property type="entry name" value="UBA-like"/>
    <property type="match status" value="1"/>
</dbReference>
<comment type="function">
    <text evidence="6 7">Associates with the EF-Tu.GDP complex and induces the exchange of GDP to GTP. It remains bound to the aminoacyl-tRNA.EF-Tu.GTP complex up to the GTP hydrolysis stage on the ribosome.</text>
</comment>
<evidence type="ECO:0000256" key="3">
    <source>
        <dbReference type="ARBA" id="ARBA00022490"/>
    </source>
</evidence>
<accession>A0A4Z0WHG6</accession>
<evidence type="ECO:0000313" key="11">
    <source>
        <dbReference type="Proteomes" id="UP000297475"/>
    </source>
</evidence>
<dbReference type="InterPro" id="IPR018101">
    <property type="entry name" value="Transl_elong_Ts_CS"/>
</dbReference>
<gene>
    <name evidence="6" type="primary">tsf</name>
    <name evidence="10" type="ORF">E4656_01455</name>
</gene>
<dbReference type="AlphaFoldDB" id="A0A4Z0WHG6"/>
<sequence>MANVTAGLVKELRERTGLGMMECKKALVEAGGEIEVAIDNLRKSSGLKAAKKAGRTAAEGVAAIRVAENGQSGLILEVNCETDFVARDENFLGFVDTVADKAFADRQTDVAALMAGDLESTREALVQKIGENISVRRTAVVDGGEGAVVDGYIHGGRIGVLVQLQGGNADLARDIAMHVAAINPQYVAPDSVPAEVLEREKEVVRAQSEASGKPAEIIEKMVQGRINKFLSEVSLVEQPFVKDPDVKVGDLAKKAGAQVVNFVRFEVGEGIEKEEVDFAAEVAAQAGLNR</sequence>
<dbReference type="GO" id="GO:0005737">
    <property type="term" value="C:cytoplasm"/>
    <property type="evidence" value="ECO:0007669"/>
    <property type="project" value="UniProtKB-SubCell"/>
</dbReference>
<dbReference type="OrthoDB" id="9808348at2"/>
<keyword evidence="4 6" id="KW-0251">Elongation factor</keyword>
<feature type="domain" description="Translation elongation factor EFTs/EF1B dimerisation" evidence="9">
    <location>
        <begin position="73"/>
        <end position="269"/>
    </location>
</feature>
<comment type="similarity">
    <text evidence="1 6 7">Belongs to the EF-Ts family.</text>
</comment>
<dbReference type="InterPro" id="IPR009060">
    <property type="entry name" value="UBA-like_sf"/>
</dbReference>
<keyword evidence="11" id="KW-1185">Reference proteome</keyword>
<dbReference type="NCBIfam" id="TIGR00116">
    <property type="entry name" value="tsf"/>
    <property type="match status" value="1"/>
</dbReference>
<feature type="region of interest" description="Involved in Mg(2+) ion dislocation from EF-Tu" evidence="6">
    <location>
        <begin position="82"/>
        <end position="85"/>
    </location>
</feature>
<dbReference type="InterPro" id="IPR001816">
    <property type="entry name" value="Transl_elong_EFTs/EF1B"/>
</dbReference>
<evidence type="ECO:0000256" key="4">
    <source>
        <dbReference type="ARBA" id="ARBA00022768"/>
    </source>
</evidence>
<dbReference type="Proteomes" id="UP000297475">
    <property type="component" value="Unassembled WGS sequence"/>
</dbReference>
<dbReference type="InterPro" id="IPR036402">
    <property type="entry name" value="EF-Ts_dimer_sf"/>
</dbReference>
<keyword evidence="5 6" id="KW-0648">Protein biosynthesis</keyword>
<dbReference type="FunFam" id="1.10.8.10:FF:000001">
    <property type="entry name" value="Elongation factor Ts"/>
    <property type="match status" value="1"/>
</dbReference>
<keyword evidence="3 6" id="KW-0963">Cytoplasm</keyword>
<protein>
    <recommendedName>
        <fullName evidence="2 6">Elongation factor Ts</fullName>
        <shortName evidence="6">EF-Ts</shortName>
    </recommendedName>
</protein>
<name>A0A4Z0WHG6_9GAMM</name>
<dbReference type="Gene3D" id="1.10.286.20">
    <property type="match status" value="1"/>
</dbReference>
<organism evidence="10 11">
    <name type="scientific">Natronospirillum operosum</name>
    <dbReference type="NCBI Taxonomy" id="2759953"/>
    <lineage>
        <taxon>Bacteria</taxon>
        <taxon>Pseudomonadati</taxon>
        <taxon>Pseudomonadota</taxon>
        <taxon>Gammaproteobacteria</taxon>
        <taxon>Oceanospirillales</taxon>
        <taxon>Natronospirillaceae</taxon>
        <taxon>Natronospirillum</taxon>
    </lineage>
</organism>
<dbReference type="Pfam" id="PF00889">
    <property type="entry name" value="EF_TS"/>
    <property type="match status" value="1"/>
</dbReference>
<evidence type="ECO:0000256" key="7">
    <source>
        <dbReference type="RuleBase" id="RU000642"/>
    </source>
</evidence>
<evidence type="ECO:0000256" key="1">
    <source>
        <dbReference type="ARBA" id="ARBA00005532"/>
    </source>
</evidence>
<dbReference type="PROSITE" id="PS01126">
    <property type="entry name" value="EF_TS_1"/>
    <property type="match status" value="1"/>
</dbReference>
<dbReference type="PANTHER" id="PTHR11741">
    <property type="entry name" value="ELONGATION FACTOR TS"/>
    <property type="match status" value="1"/>
</dbReference>
<dbReference type="GO" id="GO:0003746">
    <property type="term" value="F:translation elongation factor activity"/>
    <property type="evidence" value="ECO:0007669"/>
    <property type="project" value="UniProtKB-UniRule"/>
</dbReference>
<dbReference type="EMBL" id="SRMF01000001">
    <property type="protein sequence ID" value="TGG95121.1"/>
    <property type="molecule type" value="Genomic_DNA"/>
</dbReference>
<evidence type="ECO:0000256" key="5">
    <source>
        <dbReference type="ARBA" id="ARBA00022917"/>
    </source>
</evidence>
<dbReference type="Gene3D" id="1.10.8.10">
    <property type="entry name" value="DNA helicase RuvA subunit, C-terminal domain"/>
    <property type="match status" value="1"/>
</dbReference>
<dbReference type="SUPFAM" id="SSF54713">
    <property type="entry name" value="Elongation factor Ts (EF-Ts), dimerisation domain"/>
    <property type="match status" value="2"/>
</dbReference>
<comment type="caution">
    <text evidence="10">The sequence shown here is derived from an EMBL/GenBank/DDBJ whole genome shotgun (WGS) entry which is preliminary data.</text>
</comment>
<dbReference type="PROSITE" id="PS01127">
    <property type="entry name" value="EF_TS_2"/>
    <property type="match status" value="1"/>
</dbReference>
<evidence type="ECO:0000259" key="9">
    <source>
        <dbReference type="Pfam" id="PF00889"/>
    </source>
</evidence>
<evidence type="ECO:0000256" key="2">
    <source>
        <dbReference type="ARBA" id="ARBA00016956"/>
    </source>
</evidence>
<dbReference type="InterPro" id="IPR014039">
    <property type="entry name" value="Transl_elong_EFTs/EF1B_dimer"/>
</dbReference>
<dbReference type="HAMAP" id="MF_00050">
    <property type="entry name" value="EF_Ts"/>
    <property type="match status" value="1"/>
</dbReference>
<proteinExistence type="inferred from homology"/>
<dbReference type="FunFam" id="1.10.286.20:FF:000001">
    <property type="entry name" value="Elongation factor Ts"/>
    <property type="match status" value="1"/>
</dbReference>
<reference evidence="10 11" key="1">
    <citation type="submission" date="2019-04" db="EMBL/GenBank/DDBJ databases">
        <title>Natronospirillum operosus gen. nov., sp. nov., a haloalkaliphilic satellite isolated from decaying biomass of laboratory culture of cyanobacterium Geitlerinema sp. and proposal of Natronospirillaceae fam. nov. and Saccharospirillaceae fam. nov.</title>
        <authorList>
            <person name="Kevbrin V."/>
            <person name="Boltyanskaya Y."/>
            <person name="Koziaeva V."/>
            <person name="Grouzdev D.S."/>
            <person name="Park M."/>
            <person name="Cho J."/>
        </authorList>
    </citation>
    <scope>NUCLEOTIDE SEQUENCE [LARGE SCALE GENOMIC DNA]</scope>
    <source>
        <strain evidence="10 11">G-116</strain>
    </source>
</reference>
<evidence type="ECO:0000256" key="8">
    <source>
        <dbReference type="RuleBase" id="RU000643"/>
    </source>
</evidence>
<dbReference type="RefSeq" id="WP_135480528.1">
    <property type="nucleotide sequence ID" value="NZ_SRMF01000001.1"/>
</dbReference>
<dbReference type="Gene3D" id="3.30.479.20">
    <property type="entry name" value="Elongation factor Ts, dimerisation domain"/>
    <property type="match status" value="2"/>
</dbReference>
<evidence type="ECO:0000256" key="6">
    <source>
        <dbReference type="HAMAP-Rule" id="MF_00050"/>
    </source>
</evidence>
<dbReference type="CDD" id="cd14275">
    <property type="entry name" value="UBA_EF-Ts"/>
    <property type="match status" value="1"/>
</dbReference>